<dbReference type="GeneID" id="57096286"/>
<gene>
    <name evidence="3" type="ORF">VF08_16720</name>
</gene>
<dbReference type="SUPFAM" id="SSF52540">
    <property type="entry name" value="P-loop containing nucleoside triphosphate hydrolases"/>
    <property type="match status" value="1"/>
</dbReference>
<organism evidence="3 4">
    <name type="scientific">Nostoc linckia z8</name>
    <dbReference type="NCBI Taxonomy" id="1628746"/>
    <lineage>
        <taxon>Bacteria</taxon>
        <taxon>Bacillati</taxon>
        <taxon>Cyanobacteriota</taxon>
        <taxon>Cyanophyceae</taxon>
        <taxon>Nostocales</taxon>
        <taxon>Nostocaceae</taxon>
        <taxon>Nostoc</taxon>
    </lineage>
</organism>
<dbReference type="InterPro" id="IPR012853">
    <property type="entry name" value="CPT"/>
</dbReference>
<dbReference type="EMBL" id="LAHD01000044">
    <property type="protein sequence ID" value="PHK03022.1"/>
    <property type="molecule type" value="Genomic_DNA"/>
</dbReference>
<evidence type="ECO:0000256" key="1">
    <source>
        <dbReference type="PIRSR" id="PIRSR007531-1"/>
    </source>
</evidence>
<dbReference type="PIRSF" id="PIRSF007531">
    <property type="entry name" value="CPT"/>
    <property type="match status" value="1"/>
</dbReference>
<evidence type="ECO:0000313" key="3">
    <source>
        <dbReference type="EMBL" id="PHK03022.1"/>
    </source>
</evidence>
<evidence type="ECO:0000313" key="4">
    <source>
        <dbReference type="Proteomes" id="UP000222310"/>
    </source>
</evidence>
<comment type="caution">
    <text evidence="3">The sequence shown here is derived from an EMBL/GenBank/DDBJ whole genome shotgun (WGS) entry which is preliminary data.</text>
</comment>
<accession>A0A9Q6EKR3</accession>
<dbReference type="AlphaFoldDB" id="A0A9Q6EKR3"/>
<dbReference type="InterPro" id="IPR027417">
    <property type="entry name" value="P-loop_NTPase"/>
</dbReference>
<feature type="active site" evidence="1">
    <location>
        <position position="43"/>
    </location>
</feature>
<reference evidence="3 4" key="1">
    <citation type="submission" date="2015-02" db="EMBL/GenBank/DDBJ databases">
        <title>Nostoc linckia genome annotation.</title>
        <authorList>
            <person name="Zhou Z."/>
        </authorList>
    </citation>
    <scope>NUCLEOTIDE SEQUENCE [LARGE SCALE GENOMIC DNA]</scope>
    <source>
        <strain evidence="4">z8</strain>
    </source>
</reference>
<evidence type="ECO:0000256" key="2">
    <source>
        <dbReference type="PIRSR" id="PIRSR007531-2"/>
    </source>
</evidence>
<dbReference type="Pfam" id="PF07931">
    <property type="entry name" value="CPT"/>
    <property type="match status" value="1"/>
</dbReference>
<sequence>MVGETQELGRIIILNGAPRSGKSSIVAVIQETFDGVWMNLGVDRFMQMTPARYLPGIGLRPGGERPDVEPLVPILYSAMYESIAAHSRLGLNVVVDVGHHDAYAIHRGILADSARRLNGLPVLFVGVRCPIEIIIQRRQNTGWKAVNTAVPNPVELWQREVHIPGIYDLEVDTSLLSPGACAEVIRQHLANSPTPSAFQRLATLSANNVS</sequence>
<dbReference type="GO" id="GO:0016740">
    <property type="term" value="F:transferase activity"/>
    <property type="evidence" value="ECO:0007669"/>
    <property type="project" value="InterPro"/>
</dbReference>
<dbReference type="RefSeq" id="WP_099069881.1">
    <property type="nucleotide sequence ID" value="NZ_LAHD01000044.1"/>
</dbReference>
<name>A0A9Q6EKR3_NOSLI</name>
<dbReference type="GO" id="GO:0005524">
    <property type="term" value="F:ATP binding"/>
    <property type="evidence" value="ECO:0007669"/>
    <property type="project" value="InterPro"/>
</dbReference>
<dbReference type="Proteomes" id="UP000222310">
    <property type="component" value="Unassembled WGS sequence"/>
</dbReference>
<dbReference type="Gene3D" id="3.40.50.300">
    <property type="entry name" value="P-loop containing nucleotide triphosphate hydrolases"/>
    <property type="match status" value="1"/>
</dbReference>
<feature type="binding site" evidence="2">
    <location>
        <begin position="16"/>
        <end position="23"/>
    </location>
    <ligand>
        <name>ATP</name>
        <dbReference type="ChEBI" id="CHEBI:30616"/>
    </ligand>
</feature>
<proteinExistence type="predicted"/>
<protein>
    <submittedName>
        <fullName evidence="3">Chloramphenicol phosphotransferase</fullName>
    </submittedName>
</protein>